<dbReference type="EMBL" id="JAZGQL010000026">
    <property type="protein sequence ID" value="MEE6310485.1"/>
    <property type="molecule type" value="Genomic_DNA"/>
</dbReference>
<reference evidence="2 3" key="1">
    <citation type="submission" date="2024-01" db="EMBL/GenBank/DDBJ databases">
        <title>Genome insights into Plantactinospora veratri sp. nov.</title>
        <authorList>
            <person name="Wang L."/>
        </authorList>
    </citation>
    <scope>NUCLEOTIDE SEQUENCE [LARGE SCALE GENOMIC DNA]</scope>
    <source>
        <strain evidence="2 3">NEAU-FHS4</strain>
    </source>
</reference>
<evidence type="ECO:0000313" key="3">
    <source>
        <dbReference type="Proteomes" id="UP001339911"/>
    </source>
</evidence>
<keyword evidence="3" id="KW-1185">Reference proteome</keyword>
<sequence>MNPDRSGSIVVRRGVYERRGDEERVGQMSAGSPDAGDPSVDDLYVGRGRQVPGKQFEDLLERRDGVDVVHRDRHGADSGEILALRWEDLDLAAERPTLTICGTLVFVKGKGFFRQPWTKSDAGYRMVVLPRFAVGMLLFPQTSRCRQSSRRDLRLPTRHMALPQQRPSSVAPSPFKPPTSPRSSNPSEPTSMASPKL</sequence>
<accession>A0ABU7SKN4</accession>
<evidence type="ECO:0000313" key="2">
    <source>
        <dbReference type="EMBL" id="MEE6310485.1"/>
    </source>
</evidence>
<dbReference type="InterPro" id="IPR013762">
    <property type="entry name" value="Integrase-like_cat_sf"/>
</dbReference>
<gene>
    <name evidence="2" type="ORF">V1634_26965</name>
</gene>
<feature type="compositionally biased region" description="Polar residues" evidence="1">
    <location>
        <begin position="181"/>
        <end position="197"/>
    </location>
</feature>
<feature type="region of interest" description="Disordered" evidence="1">
    <location>
        <begin position="19"/>
        <end position="41"/>
    </location>
</feature>
<feature type="region of interest" description="Disordered" evidence="1">
    <location>
        <begin position="148"/>
        <end position="197"/>
    </location>
</feature>
<evidence type="ECO:0000256" key="1">
    <source>
        <dbReference type="SAM" id="MobiDB-lite"/>
    </source>
</evidence>
<proteinExistence type="predicted"/>
<dbReference type="Gene3D" id="1.10.443.10">
    <property type="entry name" value="Intergrase catalytic core"/>
    <property type="match status" value="1"/>
</dbReference>
<dbReference type="Proteomes" id="UP001339911">
    <property type="component" value="Unassembled WGS sequence"/>
</dbReference>
<comment type="caution">
    <text evidence="2">The sequence shown here is derived from an EMBL/GenBank/DDBJ whole genome shotgun (WGS) entry which is preliminary data.</text>
</comment>
<name>A0ABU7SKN4_9ACTN</name>
<protein>
    <submittedName>
        <fullName evidence="2">Uncharacterized protein</fullName>
    </submittedName>
</protein>
<organism evidence="2 3">
    <name type="scientific">Plantactinospora veratri</name>
    <dbReference type="NCBI Taxonomy" id="1436122"/>
    <lineage>
        <taxon>Bacteria</taxon>
        <taxon>Bacillati</taxon>
        <taxon>Actinomycetota</taxon>
        <taxon>Actinomycetes</taxon>
        <taxon>Micromonosporales</taxon>
        <taxon>Micromonosporaceae</taxon>
        <taxon>Plantactinospora</taxon>
    </lineage>
</organism>